<evidence type="ECO:0000313" key="7">
    <source>
        <dbReference type="Proteomes" id="UP001303407"/>
    </source>
</evidence>
<keyword evidence="2 4" id="KW-0378">Hydrolase</keyword>
<feature type="signal peptide" evidence="5">
    <location>
        <begin position="1"/>
        <end position="26"/>
    </location>
</feature>
<name>A0ABY9Y4C9_9FLAO</name>
<keyword evidence="3 4" id="KW-0326">Glycosidase</keyword>
<dbReference type="CDD" id="cd18823">
    <property type="entry name" value="GH43_RcAra43A-like"/>
    <property type="match status" value="1"/>
</dbReference>
<organism evidence="6 7">
    <name type="scientific">Thalassobellus suaedae</name>
    <dbReference type="NCBI Taxonomy" id="3074124"/>
    <lineage>
        <taxon>Bacteria</taxon>
        <taxon>Pseudomonadati</taxon>
        <taxon>Bacteroidota</taxon>
        <taxon>Flavobacteriia</taxon>
        <taxon>Flavobacteriales</taxon>
        <taxon>Flavobacteriaceae</taxon>
        <taxon>Thalassobellus</taxon>
    </lineage>
</organism>
<dbReference type="InterPro" id="IPR023296">
    <property type="entry name" value="Glyco_hydro_beta-prop_sf"/>
</dbReference>
<dbReference type="Gene3D" id="2.115.10.20">
    <property type="entry name" value="Glycosyl hydrolase domain, family 43"/>
    <property type="match status" value="1"/>
</dbReference>
<evidence type="ECO:0000256" key="2">
    <source>
        <dbReference type="ARBA" id="ARBA00022801"/>
    </source>
</evidence>
<gene>
    <name evidence="6" type="ORF">RHP49_00170</name>
</gene>
<proteinExistence type="inferred from homology"/>
<keyword evidence="7" id="KW-1185">Reference proteome</keyword>
<reference evidence="6 7" key="1">
    <citation type="submission" date="2023-09" db="EMBL/GenBank/DDBJ databases">
        <title>Thalassobella suaedae gen. nov., sp. nov., a marine bacterium of the family Flavobacteriaceae isolated from a halophyte Suaeda japonica.</title>
        <authorList>
            <person name="Lee S.Y."/>
            <person name="Hwang C.Y."/>
        </authorList>
    </citation>
    <scope>NUCLEOTIDE SEQUENCE [LARGE SCALE GENOMIC DNA]</scope>
    <source>
        <strain evidence="6 7">HL-DH10</strain>
    </source>
</reference>
<dbReference type="SUPFAM" id="SSF75005">
    <property type="entry name" value="Arabinanase/levansucrase/invertase"/>
    <property type="match status" value="1"/>
</dbReference>
<comment type="similarity">
    <text evidence="1 4">Belongs to the glycosyl hydrolase 43 family.</text>
</comment>
<evidence type="ECO:0000313" key="6">
    <source>
        <dbReference type="EMBL" id="WNH12689.1"/>
    </source>
</evidence>
<dbReference type="Pfam" id="PF04616">
    <property type="entry name" value="Glyco_hydro_43"/>
    <property type="match status" value="1"/>
</dbReference>
<evidence type="ECO:0000256" key="3">
    <source>
        <dbReference type="ARBA" id="ARBA00023295"/>
    </source>
</evidence>
<dbReference type="PANTHER" id="PTHR22925">
    <property type="entry name" value="GLYCOSYL HYDROLASE 43 FAMILY MEMBER"/>
    <property type="match status" value="1"/>
</dbReference>
<dbReference type="PANTHER" id="PTHR22925:SF3">
    <property type="entry name" value="GLYCOSYL HYDROLASE FAMILY PROTEIN 43"/>
    <property type="match status" value="1"/>
</dbReference>
<dbReference type="Proteomes" id="UP001303407">
    <property type="component" value="Chromosome"/>
</dbReference>
<dbReference type="RefSeq" id="WP_415862670.1">
    <property type="nucleotide sequence ID" value="NZ_CP134536.1"/>
</dbReference>
<dbReference type="InterPro" id="IPR006710">
    <property type="entry name" value="Glyco_hydro_43"/>
</dbReference>
<dbReference type="EMBL" id="CP134536">
    <property type="protein sequence ID" value="WNH12689.1"/>
    <property type="molecule type" value="Genomic_DNA"/>
</dbReference>
<feature type="chain" id="PRO_5046448715" evidence="5">
    <location>
        <begin position="27"/>
        <end position="533"/>
    </location>
</feature>
<dbReference type="Gene3D" id="2.60.120.260">
    <property type="entry name" value="Galactose-binding domain-like"/>
    <property type="match status" value="1"/>
</dbReference>
<keyword evidence="5" id="KW-0732">Signal</keyword>
<protein>
    <submittedName>
        <fullName evidence="6">Family 43 glycosylhydrolase</fullName>
    </submittedName>
</protein>
<evidence type="ECO:0000256" key="5">
    <source>
        <dbReference type="SAM" id="SignalP"/>
    </source>
</evidence>
<accession>A0ABY9Y4C9</accession>
<sequence length="533" mass="60987">MKILKKRQSRLLVISLMLIVNTSLFAQFNNIKNDQFWNTVEGKPIYSQGGGIFRFADEITGEEKYYWYGVHYKEAELFRDNPTMTYERNHFVAVSCYTSTDLVNWTEEEPVLTKAEIDKNYPRTGWMGRLGVSYVKELKKYALLIQHNNQVLITIADKPTGPFKWHERLDMTDRIGTPNTGDQSVFTDYDTGVSYLVYSYGSGRNKIYISEIGVKDGKVTLLDCIQIFKGKGREGNCMFKYNGKYYVFASNLYGWDSSYAYYLVADDIKGPYKPTNEMLITPGCMDDFAHITQTGFFVNVKGTEQETVVYCGDRWANFAGNGLGYNQWMPMSFEDNTPYFNSLNSWNLNETSGEWQVANDNNYIKNASFEADRRIIPSPVKPIQAHITGWVTYVYQGNAVVVGDSESPQLNYFNTSEDRKTVVGEKSLNIEDKVTFKRKVYQIIESSPFVDLQDGIYNLYAKVKHNLKFKALKMYAESGGVQKSYFGKNETENWYTITLENIEVKNGKVEVGFYAYGTAGGSCQIDDVVLVKK</sequence>
<evidence type="ECO:0000256" key="1">
    <source>
        <dbReference type="ARBA" id="ARBA00009865"/>
    </source>
</evidence>
<evidence type="ECO:0000256" key="4">
    <source>
        <dbReference type="RuleBase" id="RU361187"/>
    </source>
</evidence>